<dbReference type="SUPFAM" id="SSF103473">
    <property type="entry name" value="MFS general substrate transporter"/>
    <property type="match status" value="1"/>
</dbReference>
<dbReference type="PROSITE" id="PS50850">
    <property type="entry name" value="MFS"/>
    <property type="match status" value="1"/>
</dbReference>
<dbReference type="PANTHER" id="PTHR48022:SF2">
    <property type="entry name" value="PLASTIDIC GLUCOSE TRANSPORTER 4"/>
    <property type="match status" value="1"/>
</dbReference>
<dbReference type="PANTHER" id="PTHR48022">
    <property type="entry name" value="PLASTIDIC GLUCOSE TRANSPORTER 4"/>
    <property type="match status" value="1"/>
</dbReference>
<keyword evidence="9" id="KW-1185">Reference proteome</keyword>
<evidence type="ECO:0000259" key="7">
    <source>
        <dbReference type="PROSITE" id="PS50850"/>
    </source>
</evidence>
<gene>
    <name evidence="8" type="ORF">TCE0_044r16367</name>
</gene>
<feature type="transmembrane region" description="Helical" evidence="6">
    <location>
        <begin position="106"/>
        <end position="125"/>
    </location>
</feature>
<feature type="transmembrane region" description="Helical" evidence="6">
    <location>
        <begin position="382"/>
        <end position="405"/>
    </location>
</feature>
<dbReference type="InterPro" id="IPR005829">
    <property type="entry name" value="Sugar_transporter_CS"/>
</dbReference>
<dbReference type="Gene3D" id="1.20.1250.20">
    <property type="entry name" value="MFS general substrate transporter like domains"/>
    <property type="match status" value="1"/>
</dbReference>
<feature type="transmembrane region" description="Helical" evidence="6">
    <location>
        <begin position="417"/>
        <end position="441"/>
    </location>
</feature>
<keyword evidence="4 6" id="KW-1133">Transmembrane helix</keyword>
<proteinExistence type="inferred from homology"/>
<dbReference type="PROSITE" id="PS00217">
    <property type="entry name" value="SUGAR_TRANSPORT_2"/>
    <property type="match status" value="1"/>
</dbReference>
<evidence type="ECO:0000256" key="4">
    <source>
        <dbReference type="ARBA" id="ARBA00022989"/>
    </source>
</evidence>
<dbReference type="AlphaFoldDB" id="A0A478EAQ1"/>
<dbReference type="InterPro" id="IPR036259">
    <property type="entry name" value="MFS_trans_sf"/>
</dbReference>
<keyword evidence="3 6" id="KW-0812">Transmembrane</keyword>
<organism evidence="8 9">
    <name type="scientific">Talaromyces pinophilus</name>
    <name type="common">Penicillium pinophilum</name>
    <dbReference type="NCBI Taxonomy" id="128442"/>
    <lineage>
        <taxon>Eukaryota</taxon>
        <taxon>Fungi</taxon>
        <taxon>Dikarya</taxon>
        <taxon>Ascomycota</taxon>
        <taxon>Pezizomycotina</taxon>
        <taxon>Eurotiomycetes</taxon>
        <taxon>Eurotiomycetidae</taxon>
        <taxon>Eurotiales</taxon>
        <taxon>Trichocomaceae</taxon>
        <taxon>Talaromyces</taxon>
        <taxon>Talaromyces sect. Talaromyces</taxon>
    </lineage>
</organism>
<feature type="transmembrane region" description="Helical" evidence="6">
    <location>
        <begin position="320"/>
        <end position="342"/>
    </location>
</feature>
<protein>
    <recommendedName>
        <fullName evidence="7">Major facilitator superfamily (MFS) profile domain-containing protein</fullName>
    </recommendedName>
</protein>
<dbReference type="Pfam" id="PF00083">
    <property type="entry name" value="Sugar_tr"/>
    <property type="match status" value="1"/>
</dbReference>
<evidence type="ECO:0000256" key="5">
    <source>
        <dbReference type="ARBA" id="ARBA00023136"/>
    </source>
</evidence>
<accession>A0A478EAQ1</accession>
<reference evidence="9" key="1">
    <citation type="journal article" date="2015" name="Genome Announc.">
        <title>Draft genome sequence of Talaromyces cellulolyticus strain Y-94, a source of lignocellulosic biomass-degrading enzymes.</title>
        <authorList>
            <person name="Fujii T."/>
            <person name="Koike H."/>
            <person name="Sawayama S."/>
            <person name="Yano S."/>
            <person name="Inoue H."/>
        </authorList>
    </citation>
    <scope>NUCLEOTIDE SEQUENCE [LARGE SCALE GENOMIC DNA]</scope>
    <source>
        <strain evidence="9">Y-94</strain>
    </source>
</reference>
<comment type="subcellular location">
    <subcellularLocation>
        <location evidence="1">Membrane</location>
        <topology evidence="1">Multi-pass membrane protein</topology>
    </subcellularLocation>
</comment>
<keyword evidence="5 6" id="KW-0472">Membrane</keyword>
<comment type="similarity">
    <text evidence="2">Belongs to the major facilitator superfamily. Sugar transporter (TC 2.A.1.1) family.</text>
</comment>
<evidence type="ECO:0000313" key="8">
    <source>
        <dbReference type="EMBL" id="GAM42411.1"/>
    </source>
</evidence>
<evidence type="ECO:0000256" key="6">
    <source>
        <dbReference type="SAM" id="Phobius"/>
    </source>
</evidence>
<sequence>MEEADNENASPRQQKTTTFMVLFSFYIALSGWIYNFDLTFGGFVLIVESYIRDFGTCVTRPDAAGVVTQHCTLSALQQSLISLTYIFVGVGAALAGVTGNYLGRRGTIQVGCLIVAIGAGGMLGSAGNYPAYIACKCIGGVGLGHFIAAAPTYGVESTAANKRGILTSLFNVGLGTGACVGVAVCWSTSNYPNSLAWQIPIICQLPLSLILGVGVLMFPESPRWLLLKGKEEAARKSFARFSNLDPDSPEVTLQIQEVQHYIELEKATGKATSWTDIFCGTDRRRMLTALLVVIGQAISGGKFISTYLSVFFSGVGIGNTFLILLIGTLCALAGGIMAPWILEYGGRRFSLLVGYTTMGLTMLIISAVATGLGPTSHTAKKVLVVLLCFWQVFYGAFVVPGVAVTAPEMHSIRLRTYGTAFVAMCYEIFSFAAAFYTPYMLNAQYGNMGLNVGYFYFGISAIILVLVFFFVPETARLTLEQIDDHFLSKQKAWKTSTTHNKRIAKGLVVGNTSKMDNPDKIDNL</sequence>
<feature type="transmembrane region" description="Helical" evidence="6">
    <location>
        <begin position="16"/>
        <end position="34"/>
    </location>
</feature>
<feature type="transmembrane region" description="Helical" evidence="6">
    <location>
        <begin position="195"/>
        <end position="218"/>
    </location>
</feature>
<name>A0A478EAQ1_TALPI</name>
<evidence type="ECO:0000313" key="9">
    <source>
        <dbReference type="Proteomes" id="UP000053095"/>
    </source>
</evidence>
<feature type="transmembrane region" description="Helical" evidence="6">
    <location>
        <begin position="453"/>
        <end position="471"/>
    </location>
</feature>
<dbReference type="GO" id="GO:0016020">
    <property type="term" value="C:membrane"/>
    <property type="evidence" value="ECO:0007669"/>
    <property type="project" value="UniProtKB-SubCell"/>
</dbReference>
<feature type="transmembrane region" description="Helical" evidence="6">
    <location>
        <begin position="349"/>
        <end position="370"/>
    </location>
</feature>
<feature type="transmembrane region" description="Helical" evidence="6">
    <location>
        <begin position="80"/>
        <end position="99"/>
    </location>
</feature>
<dbReference type="GO" id="GO:0005351">
    <property type="term" value="F:carbohydrate:proton symporter activity"/>
    <property type="evidence" value="ECO:0007669"/>
    <property type="project" value="TreeGrafter"/>
</dbReference>
<evidence type="ECO:0000256" key="3">
    <source>
        <dbReference type="ARBA" id="ARBA00022692"/>
    </source>
</evidence>
<evidence type="ECO:0000256" key="1">
    <source>
        <dbReference type="ARBA" id="ARBA00004141"/>
    </source>
</evidence>
<dbReference type="EMBL" id="DF933840">
    <property type="protein sequence ID" value="GAM42411.1"/>
    <property type="molecule type" value="Genomic_DNA"/>
</dbReference>
<feature type="domain" description="Major facilitator superfamily (MFS) profile" evidence="7">
    <location>
        <begin position="23"/>
        <end position="475"/>
    </location>
</feature>
<dbReference type="InterPro" id="IPR050360">
    <property type="entry name" value="MFS_Sugar_Transporters"/>
</dbReference>
<dbReference type="InterPro" id="IPR005828">
    <property type="entry name" value="MFS_sugar_transport-like"/>
</dbReference>
<feature type="transmembrane region" description="Helical" evidence="6">
    <location>
        <begin position="165"/>
        <end position="189"/>
    </location>
</feature>
<dbReference type="InterPro" id="IPR020846">
    <property type="entry name" value="MFS_dom"/>
</dbReference>
<evidence type="ECO:0000256" key="2">
    <source>
        <dbReference type="ARBA" id="ARBA00010992"/>
    </source>
</evidence>
<dbReference type="Proteomes" id="UP000053095">
    <property type="component" value="Unassembled WGS sequence"/>
</dbReference>
<feature type="transmembrane region" description="Helical" evidence="6">
    <location>
        <begin position="287"/>
        <end position="308"/>
    </location>
</feature>
<feature type="transmembrane region" description="Helical" evidence="6">
    <location>
        <begin position="131"/>
        <end position="153"/>
    </location>
</feature>